<sequence>MAIDVWTVKVGDQVREAGSSNVLSVWRIDPPGSAGRAHRHGPSICAHIRPGGYGTSFDAETADRFERV</sequence>
<reference evidence="1 2" key="1">
    <citation type="submission" date="2023-08" db="EMBL/GenBank/DDBJ databases">
        <authorList>
            <person name="Folkvardsen B D."/>
            <person name="Norman A."/>
        </authorList>
    </citation>
    <scope>NUCLEOTIDE SEQUENCE [LARGE SCALE GENOMIC DNA]</scope>
    <source>
        <strain evidence="1 2">Mu0053</strain>
    </source>
</reference>
<dbReference type="Proteomes" id="UP001190465">
    <property type="component" value="Chromosome"/>
</dbReference>
<dbReference type="EMBL" id="OY726397">
    <property type="protein sequence ID" value="CAJ1505596.1"/>
    <property type="molecule type" value="Genomic_DNA"/>
</dbReference>
<proteinExistence type="predicted"/>
<keyword evidence="2" id="KW-1185">Reference proteome</keyword>
<gene>
    <name evidence="1" type="ORF">MU0053_002975</name>
</gene>
<accession>A0ABM9LVU6</accession>
<dbReference type="RefSeq" id="WP_308478404.1">
    <property type="nucleotide sequence ID" value="NZ_OY726397.1"/>
</dbReference>
<protein>
    <submittedName>
        <fullName evidence="1">Uncharacterized protein</fullName>
    </submittedName>
</protein>
<organism evidence="1 2">
    <name type="scientific">[Mycobacterium] burgundiense</name>
    <dbReference type="NCBI Taxonomy" id="3064286"/>
    <lineage>
        <taxon>Bacteria</taxon>
        <taxon>Bacillati</taxon>
        <taxon>Actinomycetota</taxon>
        <taxon>Actinomycetes</taxon>
        <taxon>Mycobacteriales</taxon>
        <taxon>Mycobacteriaceae</taxon>
        <taxon>Mycolicibacterium</taxon>
    </lineage>
</organism>
<evidence type="ECO:0000313" key="1">
    <source>
        <dbReference type="EMBL" id="CAJ1505596.1"/>
    </source>
</evidence>
<evidence type="ECO:0000313" key="2">
    <source>
        <dbReference type="Proteomes" id="UP001190465"/>
    </source>
</evidence>
<name>A0ABM9LVU6_9MYCO</name>